<evidence type="ECO:0000313" key="2">
    <source>
        <dbReference type="Proteomes" id="UP000790347"/>
    </source>
</evidence>
<gene>
    <name evidence="1" type="ORF">DERF_004772</name>
</gene>
<sequence>MTGWGTRLIIYLNESFEIDKSLESEWMLSGWSFSPLYYFLYVKYNHNANPYILSTTLCCSHHHI</sequence>
<organism evidence="1 2">
    <name type="scientific">Dermatophagoides farinae</name>
    <name type="common">American house dust mite</name>
    <dbReference type="NCBI Taxonomy" id="6954"/>
    <lineage>
        <taxon>Eukaryota</taxon>
        <taxon>Metazoa</taxon>
        <taxon>Ecdysozoa</taxon>
        <taxon>Arthropoda</taxon>
        <taxon>Chelicerata</taxon>
        <taxon>Arachnida</taxon>
        <taxon>Acari</taxon>
        <taxon>Acariformes</taxon>
        <taxon>Sarcoptiformes</taxon>
        <taxon>Astigmata</taxon>
        <taxon>Psoroptidia</taxon>
        <taxon>Analgoidea</taxon>
        <taxon>Pyroglyphidae</taxon>
        <taxon>Dermatophagoidinae</taxon>
        <taxon>Dermatophagoides</taxon>
    </lineage>
</organism>
<evidence type="ECO:0000313" key="1">
    <source>
        <dbReference type="EMBL" id="KAH9521096.1"/>
    </source>
</evidence>
<dbReference type="EMBL" id="ASGP02000002">
    <property type="protein sequence ID" value="KAH9521096.1"/>
    <property type="molecule type" value="Genomic_DNA"/>
</dbReference>
<dbReference type="Proteomes" id="UP000790347">
    <property type="component" value="Unassembled WGS sequence"/>
</dbReference>
<proteinExistence type="predicted"/>
<comment type="caution">
    <text evidence="1">The sequence shown here is derived from an EMBL/GenBank/DDBJ whole genome shotgun (WGS) entry which is preliminary data.</text>
</comment>
<reference evidence="1" key="1">
    <citation type="submission" date="2013-05" db="EMBL/GenBank/DDBJ databases">
        <authorList>
            <person name="Yim A.K.Y."/>
            <person name="Chan T.F."/>
            <person name="Ji K.M."/>
            <person name="Liu X.Y."/>
            <person name="Zhou J.W."/>
            <person name="Li R.Q."/>
            <person name="Yang K.Y."/>
            <person name="Li J."/>
            <person name="Li M."/>
            <person name="Law P.T.W."/>
            <person name="Wu Y.L."/>
            <person name="Cai Z.L."/>
            <person name="Qin H."/>
            <person name="Bao Y."/>
            <person name="Leung R.K.K."/>
            <person name="Ng P.K.S."/>
            <person name="Zou J."/>
            <person name="Zhong X.J."/>
            <person name="Ran P.X."/>
            <person name="Zhong N.S."/>
            <person name="Liu Z.G."/>
            <person name="Tsui S.K.W."/>
        </authorList>
    </citation>
    <scope>NUCLEOTIDE SEQUENCE</scope>
    <source>
        <strain evidence="1">Derf</strain>
        <tissue evidence="1">Whole organism</tissue>
    </source>
</reference>
<reference evidence="1" key="2">
    <citation type="journal article" date="2022" name="Res Sq">
        <title>Comparative Genomics Reveals Insights into the Divergent Evolution of Astigmatic Mites and Household Pest Adaptations.</title>
        <authorList>
            <person name="Xiong Q."/>
            <person name="Wan A.T.-Y."/>
            <person name="Liu X.-Y."/>
            <person name="Fung C.S.-H."/>
            <person name="Xiao X."/>
            <person name="Malainual N."/>
            <person name="Hou J."/>
            <person name="Wang L."/>
            <person name="Wang M."/>
            <person name="Yang K."/>
            <person name="Cui Y."/>
            <person name="Leung E."/>
            <person name="Nong W."/>
            <person name="Shin S.-K."/>
            <person name="Au S."/>
            <person name="Jeong K.Y."/>
            <person name="Chew F.T."/>
            <person name="Hui J."/>
            <person name="Leung T.F."/>
            <person name="Tungtrongchitr A."/>
            <person name="Zhong N."/>
            <person name="Liu Z."/>
            <person name="Tsui S."/>
        </authorList>
    </citation>
    <scope>NUCLEOTIDE SEQUENCE</scope>
    <source>
        <strain evidence="1">Derf</strain>
        <tissue evidence="1">Whole organism</tissue>
    </source>
</reference>
<protein>
    <submittedName>
        <fullName evidence="1">Uncharacterized protein</fullName>
    </submittedName>
</protein>
<accession>A0A922L5K3</accession>
<name>A0A922L5K3_DERFA</name>
<dbReference type="AlphaFoldDB" id="A0A922L5K3"/>
<keyword evidence="2" id="KW-1185">Reference proteome</keyword>